<accession>A0A2A6B8E1</accession>
<proteinExistence type="predicted"/>
<name>A0A2A6B8E1_PRIPA</name>
<reference evidence="2" key="1">
    <citation type="journal article" date="2008" name="Nat. Genet.">
        <title>The Pristionchus pacificus genome provides a unique perspective on nematode lifestyle and parasitism.</title>
        <authorList>
            <person name="Dieterich C."/>
            <person name="Clifton S.W."/>
            <person name="Schuster L.N."/>
            <person name="Chinwalla A."/>
            <person name="Delehaunty K."/>
            <person name="Dinkelacker I."/>
            <person name="Fulton L."/>
            <person name="Fulton R."/>
            <person name="Godfrey J."/>
            <person name="Minx P."/>
            <person name="Mitreva M."/>
            <person name="Roeseler W."/>
            <person name="Tian H."/>
            <person name="Witte H."/>
            <person name="Yang S.P."/>
            <person name="Wilson R.K."/>
            <person name="Sommer R.J."/>
        </authorList>
    </citation>
    <scope>NUCLEOTIDE SEQUENCE [LARGE SCALE GENOMIC DNA]</scope>
    <source>
        <strain evidence="2">PS312</strain>
    </source>
</reference>
<dbReference type="Gene3D" id="1.10.472.80">
    <property type="entry name" value="Ypt/Rab-GAP domain of gyp1p, domain 3"/>
    <property type="match status" value="1"/>
</dbReference>
<dbReference type="InterPro" id="IPR035969">
    <property type="entry name" value="Rab-GAP_TBC_sf"/>
</dbReference>
<protein>
    <submittedName>
        <fullName evidence="1">Uncharacterized protein</fullName>
    </submittedName>
</protein>
<dbReference type="OrthoDB" id="26371at2759"/>
<evidence type="ECO:0000313" key="2">
    <source>
        <dbReference type="Proteomes" id="UP000005239"/>
    </source>
</evidence>
<sequence length="95" mass="10771">MKAWLSHFAMLSLSFLRLTRDKVNGFAQFHGYVCAAFLRTFSRQIQAEKDFQGIMILLQNLPTSTWGDQHICEFTADAFSLMQVFDGTKVASSNS</sequence>
<reference evidence="1" key="2">
    <citation type="submission" date="2022-06" db="UniProtKB">
        <authorList>
            <consortium name="EnsemblMetazoa"/>
        </authorList>
    </citation>
    <scope>IDENTIFICATION</scope>
    <source>
        <strain evidence="1">PS312</strain>
    </source>
</reference>
<organism evidence="1 2">
    <name type="scientific">Pristionchus pacificus</name>
    <name type="common">Parasitic nematode worm</name>
    <dbReference type="NCBI Taxonomy" id="54126"/>
    <lineage>
        <taxon>Eukaryota</taxon>
        <taxon>Metazoa</taxon>
        <taxon>Ecdysozoa</taxon>
        <taxon>Nematoda</taxon>
        <taxon>Chromadorea</taxon>
        <taxon>Rhabditida</taxon>
        <taxon>Rhabditina</taxon>
        <taxon>Diplogasteromorpha</taxon>
        <taxon>Diplogasteroidea</taxon>
        <taxon>Neodiplogasteridae</taxon>
        <taxon>Pristionchus</taxon>
    </lineage>
</organism>
<dbReference type="Proteomes" id="UP000005239">
    <property type="component" value="Unassembled WGS sequence"/>
</dbReference>
<keyword evidence="2" id="KW-1185">Reference proteome</keyword>
<accession>A0A8R1YTS1</accession>
<dbReference type="EnsemblMetazoa" id="PPA35244.1">
    <property type="protein sequence ID" value="PPA35244.1"/>
    <property type="gene ID" value="WBGene00273613"/>
</dbReference>
<dbReference type="AlphaFoldDB" id="A0A2A6B8E1"/>
<dbReference type="SUPFAM" id="SSF47923">
    <property type="entry name" value="Ypt/Rab-GAP domain of gyp1p"/>
    <property type="match status" value="1"/>
</dbReference>
<gene>
    <name evidence="1" type="primary">WBGene00273613</name>
</gene>
<evidence type="ECO:0000313" key="1">
    <source>
        <dbReference type="EnsemblMetazoa" id="PPA35244.1"/>
    </source>
</evidence>